<protein>
    <submittedName>
        <fullName evidence="1">10949_t:CDS:1</fullName>
    </submittedName>
</protein>
<comment type="caution">
    <text evidence="1">The sequence shown here is derived from an EMBL/GenBank/DDBJ whole genome shotgun (WGS) entry which is preliminary data.</text>
</comment>
<organism evidence="1 2">
    <name type="scientific">Racocetra persica</name>
    <dbReference type="NCBI Taxonomy" id="160502"/>
    <lineage>
        <taxon>Eukaryota</taxon>
        <taxon>Fungi</taxon>
        <taxon>Fungi incertae sedis</taxon>
        <taxon>Mucoromycota</taxon>
        <taxon>Glomeromycotina</taxon>
        <taxon>Glomeromycetes</taxon>
        <taxon>Diversisporales</taxon>
        <taxon>Gigasporaceae</taxon>
        <taxon>Racocetra</taxon>
    </lineage>
</organism>
<proteinExistence type="predicted"/>
<reference evidence="1" key="1">
    <citation type="submission" date="2021-06" db="EMBL/GenBank/DDBJ databases">
        <authorList>
            <person name="Kallberg Y."/>
            <person name="Tangrot J."/>
            <person name="Rosling A."/>
        </authorList>
    </citation>
    <scope>NUCLEOTIDE SEQUENCE</scope>
    <source>
        <strain evidence="1">MA461A</strain>
    </source>
</reference>
<evidence type="ECO:0000313" key="1">
    <source>
        <dbReference type="EMBL" id="CAG8553163.1"/>
    </source>
</evidence>
<sequence>WVIAEEMIISEVLIKEKGHQFAQALAIPEESFAFSNKWITRFKKHNGLKKIVMYSEIAKTNNIPKVQDDTKELLLEKDSTKEIEDQQEPQREPQGRS</sequence>
<feature type="non-terminal residue" evidence="1">
    <location>
        <position position="1"/>
    </location>
</feature>
<accession>A0ACA9LXK7</accession>
<keyword evidence="2" id="KW-1185">Reference proteome</keyword>
<evidence type="ECO:0000313" key="2">
    <source>
        <dbReference type="Proteomes" id="UP000789920"/>
    </source>
</evidence>
<name>A0ACA9LXK7_9GLOM</name>
<gene>
    <name evidence="1" type="ORF">RPERSI_LOCUS4045</name>
</gene>
<dbReference type="Proteomes" id="UP000789920">
    <property type="component" value="Unassembled WGS sequence"/>
</dbReference>
<dbReference type="EMBL" id="CAJVQC010005371">
    <property type="protein sequence ID" value="CAG8553163.1"/>
    <property type="molecule type" value="Genomic_DNA"/>
</dbReference>